<evidence type="ECO:0000313" key="11">
    <source>
        <dbReference type="Proteomes" id="UP000535182"/>
    </source>
</evidence>
<organism evidence="10 11">
    <name type="scientific">Tunturiibacter gelidiferens</name>
    <dbReference type="NCBI Taxonomy" id="3069689"/>
    <lineage>
        <taxon>Bacteria</taxon>
        <taxon>Pseudomonadati</taxon>
        <taxon>Acidobacteriota</taxon>
        <taxon>Terriglobia</taxon>
        <taxon>Terriglobales</taxon>
        <taxon>Acidobacteriaceae</taxon>
        <taxon>Tunturiibacter</taxon>
    </lineage>
</organism>
<protein>
    <recommendedName>
        <fullName evidence="1">RNA-directed DNA polymerase</fullName>
        <ecNumber evidence="1">2.7.7.49</ecNumber>
    </recommendedName>
</protein>
<evidence type="ECO:0000259" key="9">
    <source>
        <dbReference type="PROSITE" id="PS50878"/>
    </source>
</evidence>
<dbReference type="AlphaFoldDB" id="A0A9X0QCY7"/>
<dbReference type="PANTHER" id="PTHR34047:SF7">
    <property type="entry name" value="RNA-DIRECTED DNA POLYMERASE"/>
    <property type="match status" value="1"/>
</dbReference>
<dbReference type="RefSeq" id="WP_183975326.1">
    <property type="nucleotide sequence ID" value="NZ_JACHEB010000003.1"/>
</dbReference>
<evidence type="ECO:0000256" key="2">
    <source>
        <dbReference type="ARBA" id="ARBA00022679"/>
    </source>
</evidence>
<keyword evidence="2 10" id="KW-0808">Transferase</keyword>
<dbReference type="EMBL" id="JACHEB010000003">
    <property type="protein sequence ID" value="MBB5328127.1"/>
    <property type="molecule type" value="Genomic_DNA"/>
</dbReference>
<reference evidence="10 11" key="1">
    <citation type="submission" date="2020-08" db="EMBL/GenBank/DDBJ databases">
        <title>Genomic Encyclopedia of Type Strains, Phase IV (KMG-V): Genome sequencing to study the core and pangenomes of soil and plant-associated prokaryotes.</title>
        <authorList>
            <person name="Whitman W."/>
        </authorList>
    </citation>
    <scope>NUCLEOTIDE SEQUENCE [LARGE SCALE GENOMIC DNA]</scope>
    <source>
        <strain evidence="10 11">X5P2</strain>
    </source>
</reference>
<comment type="similarity">
    <text evidence="7">Belongs to the bacterial reverse transcriptase family.</text>
</comment>
<dbReference type="InterPro" id="IPR000123">
    <property type="entry name" value="Reverse_transcriptase_msDNA"/>
</dbReference>
<evidence type="ECO:0000256" key="8">
    <source>
        <dbReference type="ARBA" id="ARBA00048173"/>
    </source>
</evidence>
<comment type="caution">
    <text evidence="10">The sequence shown here is derived from an EMBL/GenBank/DDBJ whole genome shotgun (WGS) entry which is preliminary data.</text>
</comment>
<dbReference type="PRINTS" id="PR00866">
    <property type="entry name" value="RNADNAPOLMS"/>
</dbReference>
<evidence type="ECO:0000256" key="4">
    <source>
        <dbReference type="ARBA" id="ARBA00022723"/>
    </source>
</evidence>
<dbReference type="CDD" id="cd03487">
    <property type="entry name" value="RT_Bac_retron_II"/>
    <property type="match status" value="1"/>
</dbReference>
<evidence type="ECO:0000256" key="3">
    <source>
        <dbReference type="ARBA" id="ARBA00022695"/>
    </source>
</evidence>
<keyword evidence="11" id="KW-1185">Reference proteome</keyword>
<gene>
    <name evidence="10" type="ORF">HDF14_001733</name>
</gene>
<dbReference type="EC" id="2.7.7.49" evidence="1"/>
<dbReference type="Proteomes" id="UP000535182">
    <property type="component" value="Unassembled WGS sequence"/>
</dbReference>
<evidence type="ECO:0000256" key="5">
    <source>
        <dbReference type="ARBA" id="ARBA00022842"/>
    </source>
</evidence>
<dbReference type="NCBIfam" id="NF038233">
    <property type="entry name" value="retron_St85_RT"/>
    <property type="match status" value="1"/>
</dbReference>
<keyword evidence="4" id="KW-0479">Metal-binding</keyword>
<dbReference type="GO" id="GO:0046872">
    <property type="term" value="F:metal ion binding"/>
    <property type="evidence" value="ECO:0007669"/>
    <property type="project" value="UniProtKB-KW"/>
</dbReference>
<proteinExistence type="inferred from homology"/>
<dbReference type="PROSITE" id="PS50878">
    <property type="entry name" value="RT_POL"/>
    <property type="match status" value="1"/>
</dbReference>
<sequence>MTTELGLTWEFVANLAGSASYEYKKFIVRKKSGGLREIFHPSRKLKAVQIWLLRNLLGQLPVHESATAYRTGISIYDNATRHTKSRYLLRIDLENFFPSIRDSDFSAYVDSNQENFKGWTEIDKAIVTSLMFRNGELTIGAPTSPALSNALCFQLDVQLSKLANNRGLVYTRYADDLFFSSIKPGVLSSVLDEAQSIIDELPIPATLKINRAKTRHSSKKGRRQVTGIVLGSDGKPHISRTFKRSIRSMVHKFDLLREDQKVALPGMISFVAGEEPGFLNSLITKYGFELIARVTTIQSLAERQRIHLPKVKPSPPKKVRAKSSTQVLFDTLRNAGFDVDD</sequence>
<keyword evidence="6 10" id="KW-0695">RNA-directed DNA polymerase</keyword>
<evidence type="ECO:0000256" key="6">
    <source>
        <dbReference type="ARBA" id="ARBA00022918"/>
    </source>
</evidence>
<comment type="catalytic activity">
    <reaction evidence="8">
        <text>DNA(n) + a 2'-deoxyribonucleoside 5'-triphosphate = DNA(n+1) + diphosphate</text>
        <dbReference type="Rhea" id="RHEA:22508"/>
        <dbReference type="Rhea" id="RHEA-COMP:17339"/>
        <dbReference type="Rhea" id="RHEA-COMP:17340"/>
        <dbReference type="ChEBI" id="CHEBI:33019"/>
        <dbReference type="ChEBI" id="CHEBI:61560"/>
        <dbReference type="ChEBI" id="CHEBI:173112"/>
        <dbReference type="EC" id="2.7.7.49"/>
    </reaction>
</comment>
<evidence type="ECO:0000256" key="7">
    <source>
        <dbReference type="ARBA" id="ARBA00034120"/>
    </source>
</evidence>
<dbReference type="GO" id="GO:0003964">
    <property type="term" value="F:RNA-directed DNA polymerase activity"/>
    <property type="evidence" value="ECO:0007669"/>
    <property type="project" value="UniProtKB-KW"/>
</dbReference>
<name>A0A9X0QCY7_9BACT</name>
<dbReference type="Pfam" id="PF00078">
    <property type="entry name" value="RVT_1"/>
    <property type="match status" value="1"/>
</dbReference>
<keyword evidence="5" id="KW-0460">Magnesium</keyword>
<keyword evidence="3 10" id="KW-0548">Nucleotidyltransferase</keyword>
<evidence type="ECO:0000256" key="1">
    <source>
        <dbReference type="ARBA" id="ARBA00012493"/>
    </source>
</evidence>
<accession>A0A9X0QCY7</accession>
<dbReference type="GO" id="GO:0003723">
    <property type="term" value="F:RNA binding"/>
    <property type="evidence" value="ECO:0007669"/>
    <property type="project" value="InterPro"/>
</dbReference>
<feature type="domain" description="Reverse transcriptase" evidence="9">
    <location>
        <begin position="9"/>
        <end position="230"/>
    </location>
</feature>
<dbReference type="InterPro" id="IPR000477">
    <property type="entry name" value="RT_dom"/>
</dbReference>
<dbReference type="PANTHER" id="PTHR34047">
    <property type="entry name" value="NUCLEAR INTRON MATURASE 1, MITOCHONDRIAL-RELATED"/>
    <property type="match status" value="1"/>
</dbReference>
<dbReference type="InterPro" id="IPR051083">
    <property type="entry name" value="GrpII_Intron_Splice-Mob/Def"/>
</dbReference>
<evidence type="ECO:0000313" key="10">
    <source>
        <dbReference type="EMBL" id="MBB5328127.1"/>
    </source>
</evidence>